<proteinExistence type="predicted"/>
<keyword evidence="2" id="KW-0238">DNA-binding</keyword>
<dbReference type="SUPFAM" id="SSF46894">
    <property type="entry name" value="C-terminal effector domain of the bipartite response regulators"/>
    <property type="match status" value="1"/>
</dbReference>
<organism evidence="5 6">
    <name type="scientific">Nocardioides phosphati</name>
    <dbReference type="NCBI Taxonomy" id="1867775"/>
    <lineage>
        <taxon>Bacteria</taxon>
        <taxon>Bacillati</taxon>
        <taxon>Actinomycetota</taxon>
        <taxon>Actinomycetes</taxon>
        <taxon>Propionibacteriales</taxon>
        <taxon>Nocardioidaceae</taxon>
        <taxon>Nocardioides</taxon>
    </lineage>
</organism>
<protein>
    <recommendedName>
        <fullName evidence="4">HTH luxR-type domain-containing protein</fullName>
    </recommendedName>
</protein>
<dbReference type="RefSeq" id="WP_188781809.1">
    <property type="nucleotide sequence ID" value="NZ_BMNI01000001.1"/>
</dbReference>
<dbReference type="Pfam" id="PF00196">
    <property type="entry name" value="GerE"/>
    <property type="match status" value="1"/>
</dbReference>
<evidence type="ECO:0000256" key="1">
    <source>
        <dbReference type="ARBA" id="ARBA00023015"/>
    </source>
</evidence>
<evidence type="ECO:0000256" key="2">
    <source>
        <dbReference type="ARBA" id="ARBA00023125"/>
    </source>
</evidence>
<dbReference type="PROSITE" id="PS00622">
    <property type="entry name" value="HTH_LUXR_1"/>
    <property type="match status" value="1"/>
</dbReference>
<keyword evidence="3" id="KW-0804">Transcription</keyword>
<dbReference type="PRINTS" id="PR00038">
    <property type="entry name" value="HTHLUXR"/>
</dbReference>
<gene>
    <name evidence="5" type="ORF">GCM10011584_00680</name>
</gene>
<dbReference type="SMART" id="SM00421">
    <property type="entry name" value="HTH_LUXR"/>
    <property type="match status" value="1"/>
</dbReference>
<comment type="caution">
    <text evidence="5">The sequence shown here is derived from an EMBL/GenBank/DDBJ whole genome shotgun (WGS) entry which is preliminary data.</text>
</comment>
<evidence type="ECO:0000256" key="3">
    <source>
        <dbReference type="ARBA" id="ARBA00023163"/>
    </source>
</evidence>
<dbReference type="Proteomes" id="UP000655410">
    <property type="component" value="Unassembled WGS sequence"/>
</dbReference>
<evidence type="ECO:0000313" key="6">
    <source>
        <dbReference type="Proteomes" id="UP000655410"/>
    </source>
</evidence>
<name>A0ABQ2N9P7_9ACTN</name>
<accession>A0ABQ2N9P7</accession>
<evidence type="ECO:0000313" key="5">
    <source>
        <dbReference type="EMBL" id="GGO84047.1"/>
    </source>
</evidence>
<dbReference type="PROSITE" id="PS50043">
    <property type="entry name" value="HTH_LUXR_2"/>
    <property type="match status" value="1"/>
</dbReference>
<keyword evidence="6" id="KW-1185">Reference proteome</keyword>
<dbReference type="PANTHER" id="PTHR44688">
    <property type="entry name" value="DNA-BINDING TRANSCRIPTIONAL ACTIVATOR DEVR_DOSR"/>
    <property type="match status" value="1"/>
</dbReference>
<dbReference type="EMBL" id="BMNI01000001">
    <property type="protein sequence ID" value="GGO84047.1"/>
    <property type="molecule type" value="Genomic_DNA"/>
</dbReference>
<dbReference type="InterPro" id="IPR016032">
    <property type="entry name" value="Sig_transdc_resp-reg_C-effctor"/>
</dbReference>
<keyword evidence="1" id="KW-0805">Transcription regulation</keyword>
<feature type="domain" description="HTH luxR-type" evidence="4">
    <location>
        <begin position="74"/>
        <end position="139"/>
    </location>
</feature>
<dbReference type="PANTHER" id="PTHR44688:SF16">
    <property type="entry name" value="DNA-BINDING TRANSCRIPTIONAL ACTIVATOR DEVR_DOSR"/>
    <property type="match status" value="1"/>
</dbReference>
<dbReference type="InterPro" id="IPR036388">
    <property type="entry name" value="WH-like_DNA-bd_sf"/>
</dbReference>
<dbReference type="InterPro" id="IPR000792">
    <property type="entry name" value="Tscrpt_reg_LuxR_C"/>
</dbReference>
<reference evidence="6" key="1">
    <citation type="journal article" date="2019" name="Int. J. Syst. Evol. Microbiol.">
        <title>The Global Catalogue of Microorganisms (GCM) 10K type strain sequencing project: providing services to taxonomists for standard genome sequencing and annotation.</title>
        <authorList>
            <consortium name="The Broad Institute Genomics Platform"/>
            <consortium name="The Broad Institute Genome Sequencing Center for Infectious Disease"/>
            <person name="Wu L."/>
            <person name="Ma J."/>
        </authorList>
    </citation>
    <scope>NUCLEOTIDE SEQUENCE [LARGE SCALE GENOMIC DNA]</scope>
    <source>
        <strain evidence="6">CGMCC 4.7371</strain>
    </source>
</reference>
<dbReference type="CDD" id="cd06170">
    <property type="entry name" value="LuxR_C_like"/>
    <property type="match status" value="1"/>
</dbReference>
<dbReference type="Gene3D" id="1.10.10.10">
    <property type="entry name" value="Winged helix-like DNA-binding domain superfamily/Winged helix DNA-binding domain"/>
    <property type="match status" value="1"/>
</dbReference>
<evidence type="ECO:0000259" key="4">
    <source>
        <dbReference type="PROSITE" id="PS50043"/>
    </source>
</evidence>
<sequence>MTDGRGGQTRRVGVVARPVVPEPRAPLEGPTDLLLLVEELAACIRSGAFTSDPSSGLLLDACLGSVRCLLLQQTKSVTVDLSPREQQIALMVANGRTNQAIAGALEISVWTVSTHLRRIFAKLAVSSRAEMVAHLRDNSLFDALVDSGPPRLD</sequence>